<evidence type="ECO:0000313" key="3">
    <source>
        <dbReference type="Proteomes" id="UP000276133"/>
    </source>
</evidence>
<proteinExistence type="predicted"/>
<dbReference type="EMBL" id="REGN01005529">
    <property type="protein sequence ID" value="RNA13015.1"/>
    <property type="molecule type" value="Genomic_DNA"/>
</dbReference>
<comment type="caution">
    <text evidence="2">The sequence shown here is derived from an EMBL/GenBank/DDBJ whole genome shotgun (WGS) entry which is preliminary data.</text>
</comment>
<evidence type="ECO:0008006" key="4">
    <source>
        <dbReference type="Google" id="ProtNLM"/>
    </source>
</evidence>
<feature type="transmembrane region" description="Helical" evidence="1">
    <location>
        <begin position="74"/>
        <end position="95"/>
    </location>
</feature>
<keyword evidence="1" id="KW-0812">Transmembrane</keyword>
<keyword evidence="3" id="KW-1185">Reference proteome</keyword>
<keyword evidence="1" id="KW-0472">Membrane</keyword>
<gene>
    <name evidence="2" type="ORF">BpHYR1_043795</name>
</gene>
<dbReference type="AlphaFoldDB" id="A0A3M7QPV2"/>
<accession>A0A3M7QPV2</accession>
<sequence>MKKKIKNSFMIIEVRSSYHKLKISNHSLSFFDNAHNSIQKLKFFSQIRLQGFFAVRIFLKIKNFKFVLSNLKKYMAVQTIVFLRVLFCLLARHAICCSSQRKLFIY</sequence>
<reference evidence="2 3" key="1">
    <citation type="journal article" date="2018" name="Sci. Rep.">
        <title>Genomic signatures of local adaptation to the degree of environmental predictability in rotifers.</title>
        <authorList>
            <person name="Franch-Gras L."/>
            <person name="Hahn C."/>
            <person name="Garcia-Roger E.M."/>
            <person name="Carmona M.J."/>
            <person name="Serra M."/>
            <person name="Gomez A."/>
        </authorList>
    </citation>
    <scope>NUCLEOTIDE SEQUENCE [LARGE SCALE GENOMIC DNA]</scope>
    <source>
        <strain evidence="2">HYR1</strain>
    </source>
</reference>
<keyword evidence="1" id="KW-1133">Transmembrane helix</keyword>
<dbReference type="Proteomes" id="UP000276133">
    <property type="component" value="Unassembled WGS sequence"/>
</dbReference>
<evidence type="ECO:0000256" key="1">
    <source>
        <dbReference type="SAM" id="Phobius"/>
    </source>
</evidence>
<organism evidence="2 3">
    <name type="scientific">Brachionus plicatilis</name>
    <name type="common">Marine rotifer</name>
    <name type="synonym">Brachionus muelleri</name>
    <dbReference type="NCBI Taxonomy" id="10195"/>
    <lineage>
        <taxon>Eukaryota</taxon>
        <taxon>Metazoa</taxon>
        <taxon>Spiralia</taxon>
        <taxon>Gnathifera</taxon>
        <taxon>Rotifera</taxon>
        <taxon>Eurotatoria</taxon>
        <taxon>Monogononta</taxon>
        <taxon>Pseudotrocha</taxon>
        <taxon>Ploima</taxon>
        <taxon>Brachionidae</taxon>
        <taxon>Brachionus</taxon>
    </lineage>
</organism>
<name>A0A3M7QPV2_BRAPC</name>
<protein>
    <recommendedName>
        <fullName evidence="4">Transmembrane protein</fullName>
    </recommendedName>
</protein>
<evidence type="ECO:0000313" key="2">
    <source>
        <dbReference type="EMBL" id="RNA13015.1"/>
    </source>
</evidence>